<dbReference type="EMBL" id="CAJOBJ010001199">
    <property type="protein sequence ID" value="CAF3866901.1"/>
    <property type="molecule type" value="Genomic_DNA"/>
</dbReference>
<dbReference type="Proteomes" id="UP000663834">
    <property type="component" value="Unassembled WGS sequence"/>
</dbReference>
<protein>
    <recommendedName>
        <fullName evidence="5">Sorting nexin-3</fullName>
    </recommendedName>
</protein>
<dbReference type="OrthoDB" id="5227681at2759"/>
<evidence type="ECO:0000313" key="20">
    <source>
        <dbReference type="EMBL" id="CAF3866901.1"/>
    </source>
</evidence>
<reference evidence="14" key="1">
    <citation type="submission" date="2021-02" db="EMBL/GenBank/DDBJ databases">
        <authorList>
            <person name="Nowell W R."/>
        </authorList>
    </citation>
    <scope>NUCLEOTIDE SEQUENCE</scope>
</reference>
<evidence type="ECO:0000313" key="19">
    <source>
        <dbReference type="EMBL" id="CAF3813681.1"/>
    </source>
</evidence>
<evidence type="ECO:0000256" key="11">
    <source>
        <dbReference type="ARBA" id="ARBA00023136"/>
    </source>
</evidence>
<dbReference type="Proteomes" id="UP000663856">
    <property type="component" value="Unassembled WGS sequence"/>
</dbReference>
<dbReference type="Proteomes" id="UP000676336">
    <property type="component" value="Unassembled WGS sequence"/>
</dbReference>
<dbReference type="PANTHER" id="PTHR45963">
    <property type="entry name" value="RE52028P"/>
    <property type="match status" value="1"/>
</dbReference>
<keyword evidence="7" id="KW-0963">Cytoplasm</keyword>
<dbReference type="EMBL" id="CAJNRE010011286">
    <property type="protein sequence ID" value="CAF2100241.1"/>
    <property type="molecule type" value="Genomic_DNA"/>
</dbReference>
<dbReference type="PANTHER" id="PTHR45963:SF2">
    <property type="entry name" value="RE52028P"/>
    <property type="match status" value="1"/>
</dbReference>
<evidence type="ECO:0000313" key="23">
    <source>
        <dbReference type="EMBL" id="CAF4089346.1"/>
    </source>
</evidence>
<evidence type="ECO:0000256" key="4">
    <source>
        <dbReference type="ARBA" id="ARBA00010883"/>
    </source>
</evidence>
<dbReference type="EMBL" id="CAJOBF010002277">
    <property type="protein sequence ID" value="CAF4022918.1"/>
    <property type="molecule type" value="Genomic_DNA"/>
</dbReference>
<evidence type="ECO:0000313" key="24">
    <source>
        <dbReference type="Proteomes" id="UP000663855"/>
    </source>
</evidence>
<accession>A0A814DTC6</accession>
<name>A0A814DTC6_9BILA</name>
<evidence type="ECO:0000313" key="14">
    <source>
        <dbReference type="EMBL" id="CAF0959392.1"/>
    </source>
</evidence>
<dbReference type="GO" id="GO:0034499">
    <property type="term" value="P:late endosome to Golgi transport"/>
    <property type="evidence" value="ECO:0007669"/>
    <property type="project" value="TreeGrafter"/>
</dbReference>
<dbReference type="GO" id="GO:0031901">
    <property type="term" value="C:early endosome membrane"/>
    <property type="evidence" value="ECO:0007669"/>
    <property type="project" value="TreeGrafter"/>
</dbReference>
<dbReference type="Proteomes" id="UP000681720">
    <property type="component" value="Unassembled WGS sequence"/>
</dbReference>
<evidence type="ECO:0000313" key="16">
    <source>
        <dbReference type="EMBL" id="CAF2033279.1"/>
    </source>
</evidence>
<evidence type="ECO:0000256" key="2">
    <source>
        <dbReference type="ARBA" id="ARBA00004255"/>
    </source>
</evidence>
<evidence type="ECO:0000313" key="22">
    <source>
        <dbReference type="EMBL" id="CAF4022918.1"/>
    </source>
</evidence>
<dbReference type="EMBL" id="CAJNRG010001643">
    <property type="protein sequence ID" value="CAF2036254.1"/>
    <property type="molecule type" value="Genomic_DNA"/>
</dbReference>
<dbReference type="EMBL" id="CAJOBG010003972">
    <property type="protein sequence ID" value="CAF4089346.1"/>
    <property type="molecule type" value="Genomic_DNA"/>
</dbReference>
<dbReference type="Proteomes" id="UP000663866">
    <property type="component" value="Unassembled WGS sequence"/>
</dbReference>
<evidence type="ECO:0000256" key="10">
    <source>
        <dbReference type="ARBA" id="ARBA00023121"/>
    </source>
</evidence>
<keyword evidence="10" id="KW-0446">Lipid-binding</keyword>
<dbReference type="PROSITE" id="PS50195">
    <property type="entry name" value="PX"/>
    <property type="match status" value="1"/>
</dbReference>
<evidence type="ECO:0000256" key="6">
    <source>
        <dbReference type="ARBA" id="ARBA00022448"/>
    </source>
</evidence>
<dbReference type="Gene3D" id="3.30.1520.10">
    <property type="entry name" value="Phox-like domain"/>
    <property type="match status" value="1"/>
</dbReference>
<dbReference type="InterPro" id="IPR036871">
    <property type="entry name" value="PX_dom_sf"/>
</dbReference>
<evidence type="ECO:0000256" key="5">
    <source>
        <dbReference type="ARBA" id="ARBA00020436"/>
    </source>
</evidence>
<dbReference type="Proteomes" id="UP000663842">
    <property type="component" value="Unassembled WGS sequence"/>
</dbReference>
<evidence type="ECO:0000256" key="7">
    <source>
        <dbReference type="ARBA" id="ARBA00022490"/>
    </source>
</evidence>
<dbReference type="Proteomes" id="UP000663855">
    <property type="component" value="Unassembled WGS sequence"/>
</dbReference>
<sequence>MPIIDPETRPEIARLPTQPISSQDRYEIPDNFLEIEVVNPTTHGLAGRRYTDYEVRMKTNLPVFRLKDCSVRRRYSDFDWLRKELERDSKILVPALPGKAWEKQIPAFLRSNDGIFDDDFIEDRRRGLEDFINKVAGHPLAQNERALHAFLQEEKIDHNTYYPGKMRNS</sequence>
<dbReference type="Proteomes" id="UP000663824">
    <property type="component" value="Unassembled WGS sequence"/>
</dbReference>
<comment type="similarity">
    <text evidence="4">Belongs to the sorting nexin family.</text>
</comment>
<dbReference type="GO" id="GO:0032266">
    <property type="term" value="F:phosphatidylinositol-3-phosphate binding"/>
    <property type="evidence" value="ECO:0007669"/>
    <property type="project" value="TreeGrafter"/>
</dbReference>
<dbReference type="GO" id="GO:0032456">
    <property type="term" value="P:endocytic recycling"/>
    <property type="evidence" value="ECO:0007669"/>
    <property type="project" value="TreeGrafter"/>
</dbReference>
<keyword evidence="9" id="KW-0333">Golgi apparatus</keyword>
<evidence type="ECO:0000256" key="1">
    <source>
        <dbReference type="ARBA" id="ARBA00004179"/>
    </source>
</evidence>
<comment type="subcellular location">
    <subcellularLocation>
        <location evidence="3">Cytoplasm</location>
    </subcellularLocation>
    <subcellularLocation>
        <location evidence="2">Golgi apparatus membrane</location>
        <topology evidence="2">Peripheral membrane protein</topology>
        <orientation evidence="2">Cytoplasmic side</orientation>
    </subcellularLocation>
    <subcellularLocation>
        <location evidence="1">Prevacuolar compartment membrane</location>
        <topology evidence="1">Peripheral membrane protein</topology>
        <orientation evidence="1">Cytoplasmic side</orientation>
    </subcellularLocation>
</comment>
<comment type="caution">
    <text evidence="14">The sequence shown here is derived from an EMBL/GenBank/DDBJ whole genome shotgun (WGS) entry which is preliminary data.</text>
</comment>
<evidence type="ECO:0000256" key="9">
    <source>
        <dbReference type="ARBA" id="ARBA00023034"/>
    </source>
</evidence>
<evidence type="ECO:0000313" key="17">
    <source>
        <dbReference type="EMBL" id="CAF2036254.1"/>
    </source>
</evidence>
<dbReference type="EMBL" id="CAJNOV010000026">
    <property type="protein sequence ID" value="CAF0959392.1"/>
    <property type="molecule type" value="Genomic_DNA"/>
</dbReference>
<evidence type="ECO:0000256" key="3">
    <source>
        <dbReference type="ARBA" id="ARBA00004496"/>
    </source>
</evidence>
<keyword evidence="11" id="KW-0472">Membrane</keyword>
<dbReference type="EMBL" id="CAJOBI010000310">
    <property type="protein sequence ID" value="CAF3813681.1"/>
    <property type="molecule type" value="Genomic_DNA"/>
</dbReference>
<dbReference type="Proteomes" id="UP000663887">
    <property type="component" value="Unassembled WGS sequence"/>
</dbReference>
<keyword evidence="8" id="KW-0653">Protein transport</keyword>
<dbReference type="EMBL" id="CAJOBH010001846">
    <property type="protein sequence ID" value="CAF3876536.1"/>
    <property type="molecule type" value="Genomic_DNA"/>
</dbReference>
<keyword evidence="25" id="KW-1185">Reference proteome</keyword>
<evidence type="ECO:0000313" key="25">
    <source>
        <dbReference type="Proteomes" id="UP000663866"/>
    </source>
</evidence>
<evidence type="ECO:0000313" key="21">
    <source>
        <dbReference type="EMBL" id="CAF3876536.1"/>
    </source>
</evidence>
<evidence type="ECO:0000313" key="18">
    <source>
        <dbReference type="EMBL" id="CAF2100241.1"/>
    </source>
</evidence>
<dbReference type="SUPFAM" id="SSF64268">
    <property type="entry name" value="PX domain"/>
    <property type="match status" value="1"/>
</dbReference>
<feature type="domain" description="PX" evidence="13">
    <location>
        <begin position="31"/>
        <end position="157"/>
    </location>
</feature>
<dbReference type="GO" id="GO:0030904">
    <property type="term" value="C:retromer complex"/>
    <property type="evidence" value="ECO:0007669"/>
    <property type="project" value="TreeGrafter"/>
</dbReference>
<proteinExistence type="inferred from homology"/>
<evidence type="ECO:0000256" key="12">
    <source>
        <dbReference type="ARBA" id="ARBA00025533"/>
    </source>
</evidence>
<evidence type="ECO:0000259" key="13">
    <source>
        <dbReference type="PROSITE" id="PS50195"/>
    </source>
</evidence>
<evidence type="ECO:0000313" key="15">
    <source>
        <dbReference type="EMBL" id="CAF1665560.1"/>
    </source>
</evidence>
<dbReference type="GO" id="GO:0000139">
    <property type="term" value="C:Golgi membrane"/>
    <property type="evidence" value="ECO:0007669"/>
    <property type="project" value="UniProtKB-SubCell"/>
</dbReference>
<gene>
    <name evidence="21" type="ORF">BYL167_LOCUS7213</name>
    <name evidence="14" type="ORF">CJN711_LOCUS344</name>
    <name evidence="20" type="ORF">GIL414_LOCUS4806</name>
    <name evidence="15" type="ORF">KQP761_LOCUS33015</name>
    <name evidence="18" type="ORF">MBJ925_LOCUS22134</name>
    <name evidence="23" type="ORF">OVN521_LOCUS20263</name>
    <name evidence="19" type="ORF">SMN809_LOCUS1873</name>
    <name evidence="22" type="ORF">UXM345_LOCUS17484</name>
    <name evidence="16" type="ORF">WKI299_LOCUS6983</name>
    <name evidence="17" type="ORF">XDN619_LOCUS5969</name>
</gene>
<comment type="function">
    <text evidence="12">Required for retention of late Golgi membrane proteins. Component of the retrieval machinery that functions by direct interaction with the cytosolic tails of certain TGN membrane proteins during the sorting/budding process at the prevacuolar compartment. Binds phosphatidylinositol 3-phosphate (PtdIns(P3)).</text>
</comment>
<dbReference type="CDD" id="cd06894">
    <property type="entry name" value="PX_SNX3_like"/>
    <property type="match status" value="1"/>
</dbReference>
<keyword evidence="6" id="KW-0813">Transport</keyword>
<dbReference type="EMBL" id="CAJNOW010018496">
    <property type="protein sequence ID" value="CAF1665560.1"/>
    <property type="molecule type" value="Genomic_DNA"/>
</dbReference>
<dbReference type="InterPro" id="IPR001683">
    <property type="entry name" value="PX_dom"/>
</dbReference>
<dbReference type="InterPro" id="IPR051074">
    <property type="entry name" value="Sorting_Nexin"/>
</dbReference>
<dbReference type="Pfam" id="PF00787">
    <property type="entry name" value="PX"/>
    <property type="match status" value="1"/>
</dbReference>
<dbReference type="AlphaFoldDB" id="A0A814DTC6"/>
<evidence type="ECO:0000256" key="8">
    <source>
        <dbReference type="ARBA" id="ARBA00022927"/>
    </source>
</evidence>
<organism evidence="14 24">
    <name type="scientific">Rotaria magnacalcarata</name>
    <dbReference type="NCBI Taxonomy" id="392030"/>
    <lineage>
        <taxon>Eukaryota</taxon>
        <taxon>Metazoa</taxon>
        <taxon>Spiralia</taxon>
        <taxon>Gnathifera</taxon>
        <taxon>Rotifera</taxon>
        <taxon>Eurotatoria</taxon>
        <taxon>Bdelloidea</taxon>
        <taxon>Philodinida</taxon>
        <taxon>Philodinidae</taxon>
        <taxon>Rotaria</taxon>
    </lineage>
</organism>
<dbReference type="GO" id="GO:0015031">
    <property type="term" value="P:protein transport"/>
    <property type="evidence" value="ECO:0007669"/>
    <property type="project" value="UniProtKB-KW"/>
</dbReference>
<dbReference type="EMBL" id="CAJNRF010002087">
    <property type="protein sequence ID" value="CAF2033279.1"/>
    <property type="molecule type" value="Genomic_DNA"/>
</dbReference>
<dbReference type="SMART" id="SM00312">
    <property type="entry name" value="PX"/>
    <property type="match status" value="1"/>
</dbReference>
<dbReference type="Proteomes" id="UP000681967">
    <property type="component" value="Unassembled WGS sequence"/>
</dbReference>